<feature type="region of interest" description="Disordered" evidence="1">
    <location>
        <begin position="31"/>
        <end position="77"/>
    </location>
</feature>
<evidence type="ECO:0000313" key="2">
    <source>
        <dbReference type="EMBL" id="MCW1073790.1"/>
    </source>
</evidence>
<dbReference type="EMBL" id="JAPAIK010000601">
    <property type="protein sequence ID" value="MCW1073790.1"/>
    <property type="molecule type" value="Genomic_DNA"/>
</dbReference>
<feature type="compositionally biased region" description="Low complexity" evidence="1">
    <location>
        <begin position="39"/>
        <end position="67"/>
    </location>
</feature>
<accession>A0AAW5TLF6</accession>
<reference evidence="2" key="1">
    <citation type="submission" date="2022-10" db="EMBL/GenBank/DDBJ databases">
        <title>Comparative genomic study of S. anginosus.</title>
        <authorList>
            <person name="Prasad A."/>
            <person name="Ene A."/>
            <person name="Jablonska S."/>
            <person name="Du J."/>
            <person name="Wolfe A.J."/>
            <person name="Putonti C."/>
        </authorList>
    </citation>
    <scope>NUCLEOTIDE SEQUENCE</scope>
    <source>
        <strain evidence="2">UMB6888</strain>
    </source>
</reference>
<evidence type="ECO:0008006" key="4">
    <source>
        <dbReference type="Google" id="ProtNLM"/>
    </source>
</evidence>
<gene>
    <name evidence="2" type="ORF">OJ930_12510</name>
</gene>
<proteinExistence type="predicted"/>
<feature type="non-terminal residue" evidence="2">
    <location>
        <position position="1"/>
    </location>
</feature>
<evidence type="ECO:0000256" key="1">
    <source>
        <dbReference type="SAM" id="MobiDB-lite"/>
    </source>
</evidence>
<dbReference type="AlphaFoldDB" id="A0AAW5TLF6"/>
<comment type="caution">
    <text evidence="2">The sequence shown here is derived from an EMBL/GenBank/DDBJ whole genome shotgun (WGS) entry which is preliminary data.</text>
</comment>
<sequence>VNGRRPDVRSDDPTEKLYAEGLLILQREKAKHDAEKAAAEAAAEAEAGVEADGGSAGETEAANNAATVEQSEPATVR</sequence>
<feature type="compositionally biased region" description="Polar residues" evidence="1">
    <location>
        <begin position="68"/>
        <end position="77"/>
    </location>
</feature>
<organism evidence="2 3">
    <name type="scientific">Streptococcus anginosus</name>
    <dbReference type="NCBI Taxonomy" id="1328"/>
    <lineage>
        <taxon>Bacteria</taxon>
        <taxon>Bacillati</taxon>
        <taxon>Bacillota</taxon>
        <taxon>Bacilli</taxon>
        <taxon>Lactobacillales</taxon>
        <taxon>Streptococcaceae</taxon>
        <taxon>Streptococcus</taxon>
        <taxon>Streptococcus anginosus group</taxon>
    </lineage>
</organism>
<name>A0AAW5TLF6_STRAP</name>
<feature type="non-terminal residue" evidence="2">
    <location>
        <position position="77"/>
    </location>
</feature>
<evidence type="ECO:0000313" key="3">
    <source>
        <dbReference type="Proteomes" id="UP001208853"/>
    </source>
</evidence>
<protein>
    <recommendedName>
        <fullName evidence="4">30S ribosomal protein S16</fullName>
    </recommendedName>
</protein>
<dbReference type="Proteomes" id="UP001208853">
    <property type="component" value="Unassembled WGS sequence"/>
</dbReference>